<evidence type="ECO:0000313" key="2">
    <source>
        <dbReference type="Proteomes" id="UP001216907"/>
    </source>
</evidence>
<proteinExistence type="predicted"/>
<reference evidence="1 2" key="1">
    <citation type="submission" date="2023-03" db="EMBL/GenBank/DDBJ databases">
        <title>Paludisphaera mucosa sp. nov. a novel planctomycete from northern fen.</title>
        <authorList>
            <person name="Ivanova A."/>
        </authorList>
    </citation>
    <scope>NUCLEOTIDE SEQUENCE [LARGE SCALE GENOMIC DNA]</scope>
    <source>
        <strain evidence="1 2">Pla2</strain>
    </source>
</reference>
<evidence type="ECO:0000313" key="1">
    <source>
        <dbReference type="EMBL" id="MDG3007730.1"/>
    </source>
</evidence>
<dbReference type="RefSeq" id="WP_277864002.1">
    <property type="nucleotide sequence ID" value="NZ_JARRAG010000002.1"/>
</dbReference>
<comment type="caution">
    <text evidence="1">The sequence shown here is derived from an EMBL/GenBank/DDBJ whole genome shotgun (WGS) entry which is preliminary data.</text>
</comment>
<dbReference type="Proteomes" id="UP001216907">
    <property type="component" value="Unassembled WGS sequence"/>
</dbReference>
<sequence length="41" mass="4511">MTPPGGRESWTMQLPADEVVELRVVPGVCGQTVRRCLEKAN</sequence>
<dbReference type="EMBL" id="JARRAG010000002">
    <property type="protein sequence ID" value="MDG3007730.1"/>
    <property type="molecule type" value="Genomic_DNA"/>
</dbReference>
<keyword evidence="2" id="KW-1185">Reference proteome</keyword>
<organism evidence="1 2">
    <name type="scientific">Paludisphaera mucosa</name>
    <dbReference type="NCBI Taxonomy" id="3030827"/>
    <lineage>
        <taxon>Bacteria</taxon>
        <taxon>Pseudomonadati</taxon>
        <taxon>Planctomycetota</taxon>
        <taxon>Planctomycetia</taxon>
        <taxon>Isosphaerales</taxon>
        <taxon>Isosphaeraceae</taxon>
        <taxon>Paludisphaera</taxon>
    </lineage>
</organism>
<gene>
    <name evidence="1" type="ORF">PZE19_28540</name>
</gene>
<protein>
    <submittedName>
        <fullName evidence="1">Uncharacterized protein</fullName>
    </submittedName>
</protein>
<accession>A0ABT6FJK3</accession>
<name>A0ABT6FJK3_9BACT</name>